<gene>
    <name evidence="2" type="ORF">E3T53_00035</name>
</gene>
<protein>
    <submittedName>
        <fullName evidence="2">DUF2017 family protein</fullName>
    </submittedName>
</protein>
<sequence>MSIFGLAASGNLVGRFKPVEADLMQLAVAQLVDMLETAGDDVVVASADPVLRRMLPDAYPDDEEATAEFRRFTAGDLLAAKVFNARVVLATLRAALADTPMTPADNSPGAAARRAREPNPKPREPVTLDLDPEAVQSWLRTLNDLRLTLAQRLLISPDGALHLEDDEAPFLNELYAWVGMVQESLIYSIDI</sequence>
<feature type="region of interest" description="Disordered" evidence="1">
    <location>
        <begin position="99"/>
        <end position="127"/>
    </location>
</feature>
<evidence type="ECO:0000313" key="2">
    <source>
        <dbReference type="EMBL" id="TFD82305.1"/>
    </source>
</evidence>
<accession>A0A4Y8KWE6</accession>
<dbReference type="Proteomes" id="UP000298218">
    <property type="component" value="Unassembled WGS sequence"/>
</dbReference>
<feature type="compositionally biased region" description="Basic and acidic residues" evidence="1">
    <location>
        <begin position="114"/>
        <end position="126"/>
    </location>
</feature>
<dbReference type="InterPro" id="IPR018561">
    <property type="entry name" value="AosR"/>
</dbReference>
<evidence type="ECO:0000313" key="3">
    <source>
        <dbReference type="Proteomes" id="UP000298218"/>
    </source>
</evidence>
<dbReference type="AlphaFoldDB" id="A0A4Y8KWE6"/>
<comment type="caution">
    <text evidence="2">The sequence shown here is derived from an EMBL/GenBank/DDBJ whole genome shotgun (WGS) entry which is preliminary data.</text>
</comment>
<proteinExistence type="predicted"/>
<dbReference type="RefSeq" id="WP_134171690.1">
    <property type="nucleotide sequence ID" value="NZ_SODI01000001.1"/>
</dbReference>
<keyword evidence="3" id="KW-1185">Reference proteome</keyword>
<dbReference type="Pfam" id="PF09438">
    <property type="entry name" value="DUF2017"/>
    <property type="match status" value="1"/>
</dbReference>
<organism evidence="2 3">
    <name type="scientific">Cryobacterium psychrophilum</name>
    <dbReference type="NCBI Taxonomy" id="41988"/>
    <lineage>
        <taxon>Bacteria</taxon>
        <taxon>Bacillati</taxon>
        <taxon>Actinomycetota</taxon>
        <taxon>Actinomycetes</taxon>
        <taxon>Micrococcales</taxon>
        <taxon>Microbacteriaceae</taxon>
        <taxon>Cryobacterium</taxon>
    </lineage>
</organism>
<name>A0A4Y8KWE6_9MICO</name>
<dbReference type="EMBL" id="SOHQ01000001">
    <property type="protein sequence ID" value="TFD82305.1"/>
    <property type="molecule type" value="Genomic_DNA"/>
</dbReference>
<reference evidence="2 3" key="1">
    <citation type="submission" date="2019-03" db="EMBL/GenBank/DDBJ databases">
        <title>Genomics of glacier-inhabiting Cryobacterium strains.</title>
        <authorList>
            <person name="Liu Q."/>
            <person name="Xin Y.-H."/>
        </authorList>
    </citation>
    <scope>NUCLEOTIDE SEQUENCE [LARGE SCALE GENOMIC DNA]</scope>
    <source>
        <strain evidence="2 3">CGMCC 1.4292</strain>
    </source>
</reference>
<dbReference type="OrthoDB" id="3268479at2"/>
<evidence type="ECO:0000256" key="1">
    <source>
        <dbReference type="SAM" id="MobiDB-lite"/>
    </source>
</evidence>